<evidence type="ECO:0000256" key="2">
    <source>
        <dbReference type="SAM" id="SignalP"/>
    </source>
</evidence>
<feature type="signal peptide" evidence="2">
    <location>
        <begin position="1"/>
        <end position="31"/>
    </location>
</feature>
<evidence type="ECO:0000256" key="1">
    <source>
        <dbReference type="ARBA" id="ARBA00022729"/>
    </source>
</evidence>
<protein>
    <submittedName>
        <fullName evidence="3">Outer membrane lipoprotein carrier protein LolA</fullName>
    </submittedName>
</protein>
<keyword evidence="4" id="KW-1185">Reference proteome</keyword>
<accession>A0A5B8FGL2</accession>
<dbReference type="OrthoDB" id="9800501at2"/>
<dbReference type="InterPro" id="IPR004564">
    <property type="entry name" value="OM_lipoprot_carrier_LolA-like"/>
</dbReference>
<sequence>MARSYLRGMNKRSFLGGMAAIALLAATGASAQSGADVQRISNYLNGLTTMEGSFIQTNPDGSISEGKFYIRKPGLMRFEYAPPNPAVVVSDGTWVAVVDRASNAGAQRYPLGETPLDLILRDRVDLAREGAVQSVEREGGQLRVRALDPDAPRKGDITMVFSDNPLELRQWIVRDENGGITTVVLSEMRRGVQLERSLFSIESAEMDRKGR</sequence>
<dbReference type="EMBL" id="CP040818">
    <property type="protein sequence ID" value="QDL91127.1"/>
    <property type="molecule type" value="Genomic_DNA"/>
</dbReference>
<dbReference type="InterPro" id="IPR006311">
    <property type="entry name" value="TAT_signal"/>
</dbReference>
<dbReference type="PROSITE" id="PS51318">
    <property type="entry name" value="TAT"/>
    <property type="match status" value="1"/>
</dbReference>
<proteinExistence type="predicted"/>
<keyword evidence="3" id="KW-0449">Lipoprotein</keyword>
<evidence type="ECO:0000313" key="4">
    <source>
        <dbReference type="Proteomes" id="UP000305888"/>
    </source>
</evidence>
<dbReference type="CDD" id="cd16325">
    <property type="entry name" value="LolA"/>
    <property type="match status" value="1"/>
</dbReference>
<keyword evidence="1 2" id="KW-0732">Signal</keyword>
<name>A0A5B8FGL2_9RHOB</name>
<dbReference type="InterPro" id="IPR029046">
    <property type="entry name" value="LolA/LolB/LppX"/>
</dbReference>
<dbReference type="SUPFAM" id="SSF89392">
    <property type="entry name" value="Prokaryotic lipoproteins and lipoprotein localization factors"/>
    <property type="match status" value="1"/>
</dbReference>
<dbReference type="Gene3D" id="2.50.20.10">
    <property type="entry name" value="Lipoprotein localisation LolA/LolB/LppX"/>
    <property type="match status" value="1"/>
</dbReference>
<reference evidence="3 4" key="1">
    <citation type="submission" date="2019-06" db="EMBL/GenBank/DDBJ databases">
        <title>Genome sequence of Rhodobacteraceae bacterium D4M1.</title>
        <authorList>
            <person name="Cao J."/>
        </authorList>
    </citation>
    <scope>NUCLEOTIDE SEQUENCE [LARGE SCALE GENOMIC DNA]</scope>
    <source>
        <strain evidence="3 4">D4M1</strain>
    </source>
</reference>
<organism evidence="3 4">
    <name type="scientific">Paroceanicella profunda</name>
    <dbReference type="NCBI Taxonomy" id="2579971"/>
    <lineage>
        <taxon>Bacteria</taxon>
        <taxon>Pseudomonadati</taxon>
        <taxon>Pseudomonadota</taxon>
        <taxon>Alphaproteobacteria</taxon>
        <taxon>Rhodobacterales</taxon>
        <taxon>Paracoccaceae</taxon>
        <taxon>Paroceanicella</taxon>
    </lineage>
</organism>
<dbReference type="PANTHER" id="PTHR35869:SF1">
    <property type="entry name" value="OUTER-MEMBRANE LIPOPROTEIN CARRIER PROTEIN"/>
    <property type="match status" value="1"/>
</dbReference>
<evidence type="ECO:0000313" key="3">
    <source>
        <dbReference type="EMBL" id="QDL91127.1"/>
    </source>
</evidence>
<feature type="chain" id="PRO_5022730094" evidence="2">
    <location>
        <begin position="32"/>
        <end position="211"/>
    </location>
</feature>
<gene>
    <name evidence="3" type="ORF">FDP22_04625</name>
</gene>
<dbReference type="KEGG" id="ppru:FDP22_04625"/>
<dbReference type="PANTHER" id="PTHR35869">
    <property type="entry name" value="OUTER-MEMBRANE LIPOPROTEIN CARRIER PROTEIN"/>
    <property type="match status" value="1"/>
</dbReference>
<dbReference type="AlphaFoldDB" id="A0A5B8FGL2"/>
<dbReference type="Pfam" id="PF03548">
    <property type="entry name" value="LolA"/>
    <property type="match status" value="1"/>
</dbReference>
<dbReference type="Proteomes" id="UP000305888">
    <property type="component" value="Chromosome"/>
</dbReference>